<feature type="transmembrane region" description="Helical" evidence="2">
    <location>
        <begin position="435"/>
        <end position="464"/>
    </location>
</feature>
<feature type="compositionally biased region" description="Basic and acidic residues" evidence="1">
    <location>
        <begin position="34"/>
        <end position="58"/>
    </location>
</feature>
<keyword evidence="2" id="KW-1133">Transmembrane helix</keyword>
<feature type="compositionally biased region" description="Basic and acidic residues" evidence="1">
    <location>
        <begin position="1"/>
        <end position="13"/>
    </location>
</feature>
<proteinExistence type="predicted"/>
<dbReference type="EMBL" id="JALLAZ020000673">
    <property type="protein sequence ID" value="KAL3789650.1"/>
    <property type="molecule type" value="Genomic_DNA"/>
</dbReference>
<sequence>MTKSVSDNHRDGRVGIVDEQVARKRAIRSRPGRLFHDEDADDRNSGGREEKIQDERTPGENSGVERVTSDALIPDSGAHDHDGIRQKIPREEQRPADGVEEDWGSSKIAELESPGGVASQIHPGVNSDLEADPPPTRILSSLAPNADLYPFFYYQNTTTRSRWHYFSLHSHPNNHDDTALYGTTLTIIILLHLVYFFQWNFRRTRRDVCTSYDQLVDKKQFYRAGLAIVSHPPVDRDTNDHSASAGRLASSGPRELFGRISPAFHIIWSGSLSGLPLLAYASHILWQCRALEELYDLHDGKLVLVVTGNISLTQLAGIGTAQIAGDSPSNIDKHLSSLDSSGYSYFRVLLALALTSMLLELGLVRSVLRRIDGILNFDGYRTTPRQLLSQRAMCSIASLSTAILRVYASHFPHIPPPVLPFVRVKFLSSPGFSRLLSVLILTVLSHGINPITSVISGLWSGLLWSWGLTSFLGTRYWGNTTLFILALAMLLSLKAQPSYSTYLKVFAPCIDYVAWDEHGEIPNGRGGTMQRNGSGEDLEMSSLLQAQREVWAVEATMPFEGECQ</sequence>
<dbReference type="AlphaFoldDB" id="A0ABD3PNW8"/>
<feature type="transmembrane region" description="Helical" evidence="2">
    <location>
        <begin position="476"/>
        <end position="493"/>
    </location>
</feature>
<feature type="transmembrane region" description="Helical" evidence="2">
    <location>
        <begin position="179"/>
        <end position="197"/>
    </location>
</feature>
<feature type="compositionally biased region" description="Basic residues" evidence="1">
    <location>
        <begin position="23"/>
        <end position="33"/>
    </location>
</feature>
<feature type="region of interest" description="Disordered" evidence="1">
    <location>
        <begin position="1"/>
        <end position="102"/>
    </location>
</feature>
<evidence type="ECO:0000313" key="3">
    <source>
        <dbReference type="EMBL" id="KAL3789650.1"/>
    </source>
</evidence>
<evidence type="ECO:0000256" key="2">
    <source>
        <dbReference type="SAM" id="Phobius"/>
    </source>
</evidence>
<protein>
    <submittedName>
        <fullName evidence="3">Uncharacterized protein</fullName>
    </submittedName>
</protein>
<feature type="transmembrane region" description="Helical" evidence="2">
    <location>
        <begin position="344"/>
        <end position="364"/>
    </location>
</feature>
<comment type="caution">
    <text evidence="3">The sequence shown here is derived from an EMBL/GenBank/DDBJ whole genome shotgun (WGS) entry which is preliminary data.</text>
</comment>
<feature type="compositionally biased region" description="Basic and acidic residues" evidence="1">
    <location>
        <begin position="77"/>
        <end position="97"/>
    </location>
</feature>
<name>A0ABD3PNW8_9STRA</name>
<keyword evidence="2" id="KW-0812">Transmembrane</keyword>
<reference evidence="3 4" key="1">
    <citation type="submission" date="2024-10" db="EMBL/GenBank/DDBJ databases">
        <title>Updated reference genomes for cyclostephanoid diatoms.</title>
        <authorList>
            <person name="Roberts W.R."/>
            <person name="Alverson A.J."/>
        </authorList>
    </citation>
    <scope>NUCLEOTIDE SEQUENCE [LARGE SCALE GENOMIC DNA]</scope>
    <source>
        <strain evidence="3 4">AJA276-08</strain>
    </source>
</reference>
<accession>A0ABD3PNW8</accession>
<keyword evidence="4" id="KW-1185">Reference proteome</keyword>
<evidence type="ECO:0000313" key="4">
    <source>
        <dbReference type="Proteomes" id="UP001530315"/>
    </source>
</evidence>
<evidence type="ECO:0000256" key="1">
    <source>
        <dbReference type="SAM" id="MobiDB-lite"/>
    </source>
</evidence>
<organism evidence="3 4">
    <name type="scientific">Stephanodiscus triporus</name>
    <dbReference type="NCBI Taxonomy" id="2934178"/>
    <lineage>
        <taxon>Eukaryota</taxon>
        <taxon>Sar</taxon>
        <taxon>Stramenopiles</taxon>
        <taxon>Ochrophyta</taxon>
        <taxon>Bacillariophyta</taxon>
        <taxon>Coscinodiscophyceae</taxon>
        <taxon>Thalassiosirophycidae</taxon>
        <taxon>Stephanodiscales</taxon>
        <taxon>Stephanodiscaceae</taxon>
        <taxon>Stephanodiscus</taxon>
    </lineage>
</organism>
<dbReference type="Proteomes" id="UP001530315">
    <property type="component" value="Unassembled WGS sequence"/>
</dbReference>
<feature type="transmembrane region" description="Helical" evidence="2">
    <location>
        <begin position="302"/>
        <end position="324"/>
    </location>
</feature>
<gene>
    <name evidence="3" type="ORF">ACHAW5_002367</name>
</gene>
<keyword evidence="2" id="KW-0472">Membrane</keyword>